<sequence>VPPDVDMQKMLQSRKPRLTTVVNEMHPPRFLELLDPSTTAHQNMPLVDVDQSLFQPHPPELVFQNFTPAQSYKLPLQLFNNDKISRHVKLEHQESAYFHVEGPKEAKTKVAAGLSVGFTVCFTPQENKDYHHTLFFVTEREHFEVPIRAIGPRASLNFRDELHLPVCLVKASTQRTQLVRNLGDRIAIFKLQTQSPFSVTPFSGTLDIGESMQITMAFNPMTAGDHRQDLLLHYDTGEDVHISLHGSCVELKLNLIPEHLTLEKTYISLSNTHTVSLSNSSDTTLKYLYFASAFPAVLLKKKKKKAKTCYPVSISLQSFVMKRISHRVCLFGLDSKMPFSHFFNMAQLGEIWPNTTARFTVVFKPDEAKLYQETIYCDVTGKKSRIPLIVKGEGLGPAMQINCDLMEMKNIFIGHTVSYEVQLSNNGLIDAPFEFSSPRTTFGQFFSFTPKKGVVCSGAGHVVKITFRSNILGTFSEGLLLTVIGQPQPLTLTFRGCVIGPTFHFSVSELNFGDVAYGFPQTEMCSLVNTSFVPMSFSLRVVGDGMGSPSVTSDQQVCELCRNNWQGSTAHDGSTMPVEFTVSPAVGSVRAMADVSLCSNTVKHYRMALVIDVEGVGKEIMALPIILAACSVACTLPFCCLPQGILMRT</sequence>
<keyword evidence="3" id="KW-0963">Cytoplasm</keyword>
<keyword evidence="8" id="KW-1185">Reference proteome</keyword>
<protein>
    <recommendedName>
        <fullName evidence="6">HYDIN/VesB/CFA65-like Ig-like domain-containing protein</fullName>
    </recommendedName>
</protein>
<dbReference type="AlphaFoldDB" id="A0A3Q3D588"/>
<evidence type="ECO:0000313" key="7">
    <source>
        <dbReference type="Ensembl" id="ENSHCOP00000003049.1"/>
    </source>
</evidence>
<evidence type="ECO:0000256" key="5">
    <source>
        <dbReference type="ARBA" id="ARBA00023273"/>
    </source>
</evidence>
<dbReference type="OMA" id="VICPTIH"/>
<comment type="subcellular location">
    <subcellularLocation>
        <location evidence="1">Cell projection</location>
        <location evidence="1">Cilium</location>
    </subcellularLocation>
    <subcellularLocation>
        <location evidence="2">Cytoplasm</location>
    </subcellularLocation>
</comment>
<keyword evidence="4" id="KW-0969">Cilium</keyword>
<name>A0A3Q3D588_HIPCM</name>
<dbReference type="Pfam" id="PF22544">
    <property type="entry name" value="HYDIN_VesB_CFA65-like_Ig"/>
    <property type="match status" value="2"/>
</dbReference>
<dbReference type="GO" id="GO:0003341">
    <property type="term" value="P:cilium movement"/>
    <property type="evidence" value="ECO:0007669"/>
    <property type="project" value="TreeGrafter"/>
</dbReference>
<dbReference type="Ensembl" id="ENSHCOT00000009392.1">
    <property type="protein sequence ID" value="ENSHCOP00000003049.1"/>
    <property type="gene ID" value="ENSHCOG00000004320.1"/>
</dbReference>
<dbReference type="PANTHER" id="PTHR23053">
    <property type="entry name" value="DLEC1 DELETED IN LUNG AND ESOPHAGEAL CANCER 1"/>
    <property type="match status" value="1"/>
</dbReference>
<dbReference type="STRING" id="109280.ENSHCOP00000003049"/>
<proteinExistence type="predicted"/>
<feature type="domain" description="HYDIN/VesB/CFA65-like Ig-like" evidence="6">
    <location>
        <begin position="155"/>
        <end position="246"/>
    </location>
</feature>
<evidence type="ECO:0000256" key="3">
    <source>
        <dbReference type="ARBA" id="ARBA00022490"/>
    </source>
</evidence>
<evidence type="ECO:0000256" key="2">
    <source>
        <dbReference type="ARBA" id="ARBA00004496"/>
    </source>
</evidence>
<dbReference type="PANTHER" id="PTHR23053:SF0">
    <property type="entry name" value="HYDROCEPHALUS-INDUCING PROTEIN HOMOLOG"/>
    <property type="match status" value="1"/>
</dbReference>
<evidence type="ECO:0000256" key="1">
    <source>
        <dbReference type="ARBA" id="ARBA00004138"/>
    </source>
</evidence>
<evidence type="ECO:0000313" key="8">
    <source>
        <dbReference type="Proteomes" id="UP000264820"/>
    </source>
</evidence>
<dbReference type="InterPro" id="IPR013783">
    <property type="entry name" value="Ig-like_fold"/>
</dbReference>
<dbReference type="InterPro" id="IPR033305">
    <property type="entry name" value="Hydin-like"/>
</dbReference>
<dbReference type="GeneTree" id="ENSGT00940000163228"/>
<dbReference type="Gene3D" id="2.60.40.10">
    <property type="entry name" value="Immunoglobulins"/>
    <property type="match status" value="5"/>
</dbReference>
<evidence type="ECO:0000259" key="6">
    <source>
        <dbReference type="Pfam" id="PF22544"/>
    </source>
</evidence>
<dbReference type="GO" id="GO:1904158">
    <property type="term" value="P:axonemal central apparatus assembly"/>
    <property type="evidence" value="ECO:0007669"/>
    <property type="project" value="TreeGrafter"/>
</dbReference>
<reference evidence="7" key="2">
    <citation type="submission" date="2025-09" db="UniProtKB">
        <authorList>
            <consortium name="Ensembl"/>
        </authorList>
    </citation>
    <scope>IDENTIFICATION</scope>
</reference>
<organism evidence="7 8">
    <name type="scientific">Hippocampus comes</name>
    <name type="common">Tiger tail seahorse</name>
    <dbReference type="NCBI Taxonomy" id="109280"/>
    <lineage>
        <taxon>Eukaryota</taxon>
        <taxon>Metazoa</taxon>
        <taxon>Chordata</taxon>
        <taxon>Craniata</taxon>
        <taxon>Vertebrata</taxon>
        <taxon>Euteleostomi</taxon>
        <taxon>Actinopterygii</taxon>
        <taxon>Neopterygii</taxon>
        <taxon>Teleostei</taxon>
        <taxon>Neoteleostei</taxon>
        <taxon>Acanthomorphata</taxon>
        <taxon>Syngnathiaria</taxon>
        <taxon>Syngnathiformes</taxon>
        <taxon>Syngnathoidei</taxon>
        <taxon>Syngnathidae</taxon>
        <taxon>Hippocampus</taxon>
    </lineage>
</organism>
<reference evidence="7" key="1">
    <citation type="submission" date="2025-08" db="UniProtKB">
        <authorList>
            <consortium name="Ensembl"/>
        </authorList>
    </citation>
    <scope>IDENTIFICATION</scope>
</reference>
<dbReference type="InterPro" id="IPR053879">
    <property type="entry name" value="HYDIN_VesB_CFA65-like_Ig"/>
</dbReference>
<feature type="domain" description="HYDIN/VesB/CFA65-like Ig-like" evidence="6">
    <location>
        <begin position="397"/>
        <end position="497"/>
    </location>
</feature>
<evidence type="ECO:0000256" key="4">
    <source>
        <dbReference type="ARBA" id="ARBA00023069"/>
    </source>
</evidence>
<keyword evidence="5" id="KW-0966">Cell projection</keyword>
<dbReference type="GO" id="GO:0005930">
    <property type="term" value="C:axoneme"/>
    <property type="evidence" value="ECO:0007669"/>
    <property type="project" value="TreeGrafter"/>
</dbReference>
<dbReference type="Pfam" id="PF24771">
    <property type="entry name" value="Ig_CFAP74_1st"/>
    <property type="match status" value="1"/>
</dbReference>
<accession>A0A3Q3D588</accession>
<dbReference type="Proteomes" id="UP000264820">
    <property type="component" value="Unplaced"/>
</dbReference>